<gene>
    <name evidence="1" type="ORF">FPZ52_00415</name>
</gene>
<protein>
    <recommendedName>
        <fullName evidence="3">Tat pathway signal sequence domain protein</fullName>
    </recommendedName>
</protein>
<dbReference type="KEGG" id="lit:FPZ52_00415"/>
<evidence type="ECO:0008006" key="3">
    <source>
        <dbReference type="Google" id="ProtNLM"/>
    </source>
</evidence>
<dbReference type="RefSeq" id="WP_146362661.1">
    <property type="nucleotide sequence ID" value="NZ_CP042261.1"/>
</dbReference>
<accession>A0A5B8IRN6</accession>
<organism evidence="1 2">
    <name type="scientific">Qingshengfaniella alkalisoli</name>
    <dbReference type="NCBI Taxonomy" id="2599296"/>
    <lineage>
        <taxon>Bacteria</taxon>
        <taxon>Pseudomonadati</taxon>
        <taxon>Pseudomonadota</taxon>
        <taxon>Alphaproteobacteria</taxon>
        <taxon>Rhodobacterales</taxon>
        <taxon>Paracoccaceae</taxon>
        <taxon>Qingshengfaniella</taxon>
    </lineage>
</organism>
<name>A0A5B8IRN6_9RHOB</name>
<reference evidence="1 2" key="1">
    <citation type="submission" date="2019-07" db="EMBL/GenBank/DDBJ databases">
        <title>Litoreibacter alkalisoli sp. nov., isolated from saline-alkaline soil.</title>
        <authorList>
            <person name="Wang S."/>
            <person name="Xu L."/>
            <person name="Xing Y.-T."/>
            <person name="Sun J.-Q."/>
        </authorList>
    </citation>
    <scope>NUCLEOTIDE SEQUENCE [LARGE SCALE GENOMIC DNA]</scope>
    <source>
        <strain evidence="1 2">LN3S51</strain>
    </source>
</reference>
<dbReference type="AlphaFoldDB" id="A0A5B8IRN6"/>
<dbReference type="Proteomes" id="UP000318483">
    <property type="component" value="Chromosome"/>
</dbReference>
<keyword evidence="2" id="KW-1185">Reference proteome</keyword>
<dbReference type="OrthoDB" id="7707524at2"/>
<evidence type="ECO:0000313" key="2">
    <source>
        <dbReference type="Proteomes" id="UP000318483"/>
    </source>
</evidence>
<proteinExistence type="predicted"/>
<sequence length="147" mass="15508">MSQRSHSILSTIASAGLALSTATAGMAESGGGGISIELNQTEEQEGGMCRLTFLAQSRLDANVEQLVIETVLFNRDGQVHALTLFDFEDLPSGKPRVRQFDLSGLACADLQQVLFNGVETCTVAGATDQECGVSLTVETRTEVEVAG</sequence>
<dbReference type="EMBL" id="CP042261">
    <property type="protein sequence ID" value="QDY68234.1"/>
    <property type="molecule type" value="Genomic_DNA"/>
</dbReference>
<evidence type="ECO:0000313" key="1">
    <source>
        <dbReference type="EMBL" id="QDY68234.1"/>
    </source>
</evidence>